<dbReference type="Proteomes" id="UP001380365">
    <property type="component" value="Unassembled WGS sequence"/>
</dbReference>
<reference evidence="3 4" key="1">
    <citation type="submission" date="2023-12" db="EMBL/GenBank/DDBJ databases">
        <title>Gut-associated functions are favored during microbiome assembly across C. elegans life.</title>
        <authorList>
            <person name="Zimmermann J."/>
        </authorList>
    </citation>
    <scope>NUCLEOTIDE SEQUENCE [LARGE SCALE GENOMIC DNA]</scope>
    <source>
        <strain evidence="3 4">JUb134</strain>
    </source>
</reference>
<evidence type="ECO:0000259" key="2">
    <source>
        <dbReference type="PROSITE" id="PS50887"/>
    </source>
</evidence>
<dbReference type="Pfam" id="PF00990">
    <property type="entry name" value="GGDEF"/>
    <property type="match status" value="1"/>
</dbReference>
<evidence type="ECO:0000259" key="1">
    <source>
        <dbReference type="PROSITE" id="PS50883"/>
    </source>
</evidence>
<accession>A0ABU8Q665</accession>
<sequence>MRLSRDATPGEDGGPASDLEEARLAEVAAYCPTMGLPDAEFDHVVELAVALFGVSGAMISFVERNEQFFAARRGVDAARTPRSQSFCAHALDRISPLVVEDALLDPRFADNPLVHGPPHIRFYAGAPLRVSSGAALGTLCLINTEPQGFDAHQRRLLESLAGIVVDRLELRRSRHNSDTSRRHLAKLAHTDALTGLPNRMRFHERARQVLSERGAGALLLFDLDGFKDVNDVFGHATGDRLLAAVGERLSGLIEDDHLLARLGGDEFVILLGGGGDARQAYRVAESLRLSFQQGFVVDGQNLQLETCIGVAMAPHHGETIETLMRHADLALYRAKAEGGGAVGYFEPHVRHKVEARRSLQSELTLAFERNEFELHYQPQVRLSDRKVVGAEALLRWRHPERGLLPPGVFLDTLETMPLSARVGDWVLRTAIGQAAHWLSAGARLRVAANLSPAQFLTGSLPDTVAAELARHKLPASLLELEMTERIAVKNTAAVASMLSGVRGLGVGVALDDFGTGFASLSLLKDLPVSRLKIDRSFTKDAVAGGQDAALIEAVLQLSRAFDLDVVAEGIETAEQAQLLTDARCSEGQGYFFGRPMPANDLLALIGGGRA</sequence>
<dbReference type="InterPro" id="IPR029787">
    <property type="entry name" value="Nucleotide_cyclase"/>
</dbReference>
<dbReference type="Pfam" id="PF01590">
    <property type="entry name" value="GAF"/>
    <property type="match status" value="1"/>
</dbReference>
<dbReference type="PROSITE" id="PS50883">
    <property type="entry name" value="EAL"/>
    <property type="match status" value="1"/>
</dbReference>
<comment type="caution">
    <text evidence="3">The sequence shown here is derived from an EMBL/GenBank/DDBJ whole genome shotgun (WGS) entry which is preliminary data.</text>
</comment>
<dbReference type="SUPFAM" id="SSF141868">
    <property type="entry name" value="EAL domain-like"/>
    <property type="match status" value="1"/>
</dbReference>
<gene>
    <name evidence="3" type="ORF">WH159_09785</name>
</gene>
<dbReference type="Gene3D" id="3.20.20.450">
    <property type="entry name" value="EAL domain"/>
    <property type="match status" value="1"/>
</dbReference>
<dbReference type="Pfam" id="PF00563">
    <property type="entry name" value="EAL"/>
    <property type="match status" value="1"/>
</dbReference>
<dbReference type="SUPFAM" id="SSF55073">
    <property type="entry name" value="Nucleotide cyclase"/>
    <property type="match status" value="1"/>
</dbReference>
<dbReference type="InterPro" id="IPR003018">
    <property type="entry name" value="GAF"/>
</dbReference>
<dbReference type="PANTHER" id="PTHR44757:SF2">
    <property type="entry name" value="BIOFILM ARCHITECTURE MAINTENANCE PROTEIN MBAA"/>
    <property type="match status" value="1"/>
</dbReference>
<name>A0ABU8Q665_9SPHN</name>
<protein>
    <submittedName>
        <fullName evidence="3">EAL domain-containing protein</fullName>
    </submittedName>
</protein>
<dbReference type="InterPro" id="IPR043128">
    <property type="entry name" value="Rev_trsase/Diguanyl_cyclase"/>
</dbReference>
<dbReference type="Gene3D" id="3.30.450.40">
    <property type="match status" value="1"/>
</dbReference>
<dbReference type="SUPFAM" id="SSF55781">
    <property type="entry name" value="GAF domain-like"/>
    <property type="match status" value="1"/>
</dbReference>
<dbReference type="SMART" id="SM00065">
    <property type="entry name" value="GAF"/>
    <property type="match status" value="1"/>
</dbReference>
<dbReference type="InterPro" id="IPR035919">
    <property type="entry name" value="EAL_sf"/>
</dbReference>
<dbReference type="SMART" id="SM00267">
    <property type="entry name" value="GGDEF"/>
    <property type="match status" value="1"/>
</dbReference>
<organism evidence="3 4">
    <name type="scientific">Sphingomonas molluscorum</name>
    <dbReference type="NCBI Taxonomy" id="418184"/>
    <lineage>
        <taxon>Bacteria</taxon>
        <taxon>Pseudomonadati</taxon>
        <taxon>Pseudomonadota</taxon>
        <taxon>Alphaproteobacteria</taxon>
        <taxon>Sphingomonadales</taxon>
        <taxon>Sphingomonadaceae</taxon>
        <taxon>Sphingomonas</taxon>
    </lineage>
</organism>
<dbReference type="Gene3D" id="3.30.70.270">
    <property type="match status" value="1"/>
</dbReference>
<feature type="domain" description="GGDEF" evidence="2">
    <location>
        <begin position="214"/>
        <end position="347"/>
    </location>
</feature>
<evidence type="ECO:0000313" key="3">
    <source>
        <dbReference type="EMBL" id="MEJ5094825.1"/>
    </source>
</evidence>
<dbReference type="InterPro" id="IPR052155">
    <property type="entry name" value="Biofilm_reg_signaling"/>
</dbReference>
<dbReference type="InterPro" id="IPR001633">
    <property type="entry name" value="EAL_dom"/>
</dbReference>
<feature type="domain" description="EAL" evidence="1">
    <location>
        <begin position="356"/>
        <end position="609"/>
    </location>
</feature>
<dbReference type="NCBIfam" id="TIGR00254">
    <property type="entry name" value="GGDEF"/>
    <property type="match status" value="1"/>
</dbReference>
<dbReference type="CDD" id="cd01949">
    <property type="entry name" value="GGDEF"/>
    <property type="match status" value="1"/>
</dbReference>
<proteinExistence type="predicted"/>
<dbReference type="PROSITE" id="PS50887">
    <property type="entry name" value="GGDEF"/>
    <property type="match status" value="1"/>
</dbReference>
<keyword evidence="4" id="KW-1185">Reference proteome</keyword>
<dbReference type="RefSeq" id="WP_132884568.1">
    <property type="nucleotide sequence ID" value="NZ_JBBGZA010000001.1"/>
</dbReference>
<evidence type="ECO:0000313" key="4">
    <source>
        <dbReference type="Proteomes" id="UP001380365"/>
    </source>
</evidence>
<dbReference type="InterPro" id="IPR000160">
    <property type="entry name" value="GGDEF_dom"/>
</dbReference>
<dbReference type="CDD" id="cd01948">
    <property type="entry name" value="EAL"/>
    <property type="match status" value="1"/>
</dbReference>
<dbReference type="PANTHER" id="PTHR44757">
    <property type="entry name" value="DIGUANYLATE CYCLASE DGCP"/>
    <property type="match status" value="1"/>
</dbReference>
<dbReference type="SMART" id="SM00052">
    <property type="entry name" value="EAL"/>
    <property type="match status" value="1"/>
</dbReference>
<dbReference type="InterPro" id="IPR029016">
    <property type="entry name" value="GAF-like_dom_sf"/>
</dbReference>
<dbReference type="EMBL" id="JBBGZA010000001">
    <property type="protein sequence ID" value="MEJ5094825.1"/>
    <property type="molecule type" value="Genomic_DNA"/>
</dbReference>